<reference evidence="1 2" key="1">
    <citation type="submission" date="2019-10" db="EMBL/GenBank/DDBJ databases">
        <title>Actinomadura rubteroloni sp. nov. and Actinomadura macrotermitis sp. nov., isolated from the gut of fungus growing-termite Macrotermes natalensis.</title>
        <authorList>
            <person name="Benndorf R."/>
            <person name="Martin K."/>
            <person name="Kuefner M."/>
            <person name="De Beer W."/>
            <person name="Kaster A.-K."/>
            <person name="Vollmers J."/>
            <person name="Poulsen M."/>
            <person name="Beemelmanns C."/>
        </authorList>
    </citation>
    <scope>NUCLEOTIDE SEQUENCE [LARGE SCALE GENOMIC DNA]</scope>
    <source>
        <strain evidence="1 2">RB68</strain>
    </source>
</reference>
<accession>A0A7K0C2Y2</accession>
<dbReference type="RefSeq" id="WP_153536842.1">
    <property type="nucleotide sequence ID" value="NZ_WEGH01000003.1"/>
</dbReference>
<dbReference type="EMBL" id="WEGH01000003">
    <property type="protein sequence ID" value="MQY07184.1"/>
    <property type="molecule type" value="Genomic_DNA"/>
</dbReference>
<dbReference type="Proteomes" id="UP000487268">
    <property type="component" value="Unassembled WGS sequence"/>
</dbReference>
<name>A0A7K0C2Y2_9ACTN</name>
<proteinExistence type="predicted"/>
<evidence type="ECO:0000313" key="1">
    <source>
        <dbReference type="EMBL" id="MQY07184.1"/>
    </source>
</evidence>
<protein>
    <submittedName>
        <fullName evidence="1">Uncharacterized protein</fullName>
    </submittedName>
</protein>
<sequence length="89" mass="10010">MSGYPVYMVLLKTSGARRAMRRVAAQPHALQAVADELHDDLGKVRDPVERARLLGMAEGLERASRQVHQAIMDGYGLWPQWDRRTAGRP</sequence>
<gene>
    <name evidence="1" type="ORF">ACRB68_52830</name>
</gene>
<keyword evidence="2" id="KW-1185">Reference proteome</keyword>
<organism evidence="1 2">
    <name type="scientific">Actinomadura macrotermitis</name>
    <dbReference type="NCBI Taxonomy" id="2585200"/>
    <lineage>
        <taxon>Bacteria</taxon>
        <taxon>Bacillati</taxon>
        <taxon>Actinomycetota</taxon>
        <taxon>Actinomycetes</taxon>
        <taxon>Streptosporangiales</taxon>
        <taxon>Thermomonosporaceae</taxon>
        <taxon>Actinomadura</taxon>
    </lineage>
</organism>
<evidence type="ECO:0000313" key="2">
    <source>
        <dbReference type="Proteomes" id="UP000487268"/>
    </source>
</evidence>
<dbReference type="AlphaFoldDB" id="A0A7K0C2Y2"/>
<comment type="caution">
    <text evidence="1">The sequence shown here is derived from an EMBL/GenBank/DDBJ whole genome shotgun (WGS) entry which is preliminary data.</text>
</comment>